<comment type="similarity">
    <text evidence="1 7 8">Belongs to the universal ribosomal protein uL22 family.</text>
</comment>
<evidence type="ECO:0000256" key="8">
    <source>
        <dbReference type="RuleBase" id="RU004005"/>
    </source>
</evidence>
<evidence type="ECO:0000256" key="2">
    <source>
        <dbReference type="ARBA" id="ARBA00022730"/>
    </source>
</evidence>
<keyword evidence="3 7" id="KW-0694">RNA-binding</keyword>
<dbReference type="GO" id="GO:0022625">
    <property type="term" value="C:cytosolic large ribosomal subunit"/>
    <property type="evidence" value="ECO:0007669"/>
    <property type="project" value="TreeGrafter"/>
</dbReference>
<dbReference type="PANTHER" id="PTHR13501">
    <property type="entry name" value="CHLOROPLAST 50S RIBOSOMAL PROTEIN L22-RELATED"/>
    <property type="match status" value="1"/>
</dbReference>
<sequence>MKKQKKENRAAIAKASVRGARVAPRKARLVVDLIRGTNVVNALGVLENTRRASNPIIKNVLKSAIANAVEKDSSVNPDELVITEARVDEGRTLRRMQPRAMGRATVIRKRSSHITLSVG</sequence>
<name>A0A2A4TAZ7_9DELT</name>
<dbReference type="CDD" id="cd00336">
    <property type="entry name" value="Ribosomal_L22"/>
    <property type="match status" value="1"/>
</dbReference>
<evidence type="ECO:0000256" key="9">
    <source>
        <dbReference type="RuleBase" id="RU004006"/>
    </source>
</evidence>
<evidence type="ECO:0000313" key="11">
    <source>
        <dbReference type="EMBL" id="PCI30531.1"/>
    </source>
</evidence>
<evidence type="ECO:0000256" key="10">
    <source>
        <dbReference type="RuleBase" id="RU004008"/>
    </source>
</evidence>
<dbReference type="PANTHER" id="PTHR13501:SF8">
    <property type="entry name" value="LARGE RIBOSOMAL SUBUNIT PROTEIN UL22M"/>
    <property type="match status" value="1"/>
</dbReference>
<dbReference type="Pfam" id="PF00237">
    <property type="entry name" value="Ribosomal_L22"/>
    <property type="match status" value="1"/>
</dbReference>
<dbReference type="Gene3D" id="3.90.470.10">
    <property type="entry name" value="Ribosomal protein L22/L17"/>
    <property type="match status" value="1"/>
</dbReference>
<keyword evidence="5 7" id="KW-0687">Ribonucleoprotein</keyword>
<dbReference type="GO" id="GO:0003735">
    <property type="term" value="F:structural constituent of ribosome"/>
    <property type="evidence" value="ECO:0007669"/>
    <property type="project" value="InterPro"/>
</dbReference>
<reference evidence="12" key="1">
    <citation type="submission" date="2017-08" db="EMBL/GenBank/DDBJ databases">
        <title>A dynamic microbial community with high functional redundancy inhabits the cold, oxic subseafloor aquifer.</title>
        <authorList>
            <person name="Tully B.J."/>
            <person name="Wheat C.G."/>
            <person name="Glazer B.T."/>
            <person name="Huber J.A."/>
        </authorList>
    </citation>
    <scope>NUCLEOTIDE SEQUENCE [LARGE SCALE GENOMIC DNA]</scope>
</reference>
<dbReference type="EMBL" id="NVSR01000004">
    <property type="protein sequence ID" value="PCI30531.1"/>
    <property type="molecule type" value="Genomic_DNA"/>
</dbReference>
<protein>
    <recommendedName>
        <fullName evidence="6 7">Large ribosomal subunit protein uL22</fullName>
    </recommendedName>
</protein>
<dbReference type="InterPro" id="IPR047867">
    <property type="entry name" value="Ribosomal_uL22_bac/org-type"/>
</dbReference>
<evidence type="ECO:0000256" key="3">
    <source>
        <dbReference type="ARBA" id="ARBA00022884"/>
    </source>
</evidence>
<keyword evidence="4 7" id="KW-0689">Ribosomal protein</keyword>
<evidence type="ECO:0000256" key="1">
    <source>
        <dbReference type="ARBA" id="ARBA00009451"/>
    </source>
</evidence>
<accession>A0A2A4TAZ7</accession>
<dbReference type="GO" id="GO:0006412">
    <property type="term" value="P:translation"/>
    <property type="evidence" value="ECO:0007669"/>
    <property type="project" value="UniProtKB-UniRule"/>
</dbReference>
<gene>
    <name evidence="7" type="primary">rplV</name>
    <name evidence="11" type="ORF">COB67_01740</name>
</gene>
<dbReference type="SUPFAM" id="SSF54843">
    <property type="entry name" value="Ribosomal protein L22"/>
    <property type="match status" value="1"/>
</dbReference>
<dbReference type="HAMAP" id="MF_01331_B">
    <property type="entry name" value="Ribosomal_uL22_B"/>
    <property type="match status" value="1"/>
</dbReference>
<organism evidence="11 12">
    <name type="scientific">SAR324 cluster bacterium</name>
    <dbReference type="NCBI Taxonomy" id="2024889"/>
    <lineage>
        <taxon>Bacteria</taxon>
        <taxon>Deltaproteobacteria</taxon>
        <taxon>SAR324 cluster</taxon>
    </lineage>
</organism>
<dbReference type="InterPro" id="IPR005727">
    <property type="entry name" value="Ribosomal_uL22_bac/chlpt-type"/>
</dbReference>
<evidence type="ECO:0000256" key="5">
    <source>
        <dbReference type="ARBA" id="ARBA00023274"/>
    </source>
</evidence>
<comment type="function">
    <text evidence="7 10">This protein binds specifically to 23S rRNA; its binding is stimulated by other ribosomal proteins, e.g., L4, L17, and L20. It is important during the early stages of 50S assembly. It makes multiple contacts with different domains of the 23S rRNA in the assembled 50S subunit and ribosome.</text>
</comment>
<dbReference type="Proteomes" id="UP000218113">
    <property type="component" value="Unassembled WGS sequence"/>
</dbReference>
<evidence type="ECO:0000256" key="7">
    <source>
        <dbReference type="HAMAP-Rule" id="MF_01331"/>
    </source>
</evidence>
<dbReference type="GO" id="GO:0019843">
    <property type="term" value="F:rRNA binding"/>
    <property type="evidence" value="ECO:0007669"/>
    <property type="project" value="UniProtKB-UniRule"/>
</dbReference>
<evidence type="ECO:0000256" key="4">
    <source>
        <dbReference type="ARBA" id="ARBA00022980"/>
    </source>
</evidence>
<evidence type="ECO:0000256" key="6">
    <source>
        <dbReference type="ARBA" id="ARBA00035207"/>
    </source>
</evidence>
<dbReference type="AlphaFoldDB" id="A0A2A4TAZ7"/>
<comment type="function">
    <text evidence="7">The globular domain of the protein is located near the polypeptide exit tunnel on the outside of the subunit, while an extended beta-hairpin is found that lines the wall of the exit tunnel in the center of the 70S ribosome.</text>
</comment>
<dbReference type="PROSITE" id="PS00464">
    <property type="entry name" value="RIBOSOMAL_L22"/>
    <property type="match status" value="1"/>
</dbReference>
<proteinExistence type="inferred from homology"/>
<dbReference type="InterPro" id="IPR018260">
    <property type="entry name" value="Ribosomal_uL22_CS"/>
</dbReference>
<comment type="caution">
    <text evidence="11">The sequence shown here is derived from an EMBL/GenBank/DDBJ whole genome shotgun (WGS) entry which is preliminary data.</text>
</comment>
<dbReference type="InterPro" id="IPR036394">
    <property type="entry name" value="Ribosomal_uL22_sf"/>
</dbReference>
<dbReference type="NCBIfam" id="TIGR01044">
    <property type="entry name" value="rplV_bact"/>
    <property type="match status" value="1"/>
</dbReference>
<comment type="subunit">
    <text evidence="7 9">Part of the 50S ribosomal subunit.</text>
</comment>
<dbReference type="InterPro" id="IPR001063">
    <property type="entry name" value="Ribosomal_uL22"/>
</dbReference>
<keyword evidence="2 7" id="KW-0699">rRNA-binding</keyword>
<evidence type="ECO:0000313" key="12">
    <source>
        <dbReference type="Proteomes" id="UP000218113"/>
    </source>
</evidence>